<dbReference type="InterPro" id="IPR005123">
    <property type="entry name" value="Oxoglu/Fe-dep_dioxygenase_dom"/>
</dbReference>
<dbReference type="Gramene" id="KVH89678">
    <property type="protein sequence ID" value="KVH89678"/>
    <property type="gene ID" value="Ccrd_008329"/>
</dbReference>
<dbReference type="InterPro" id="IPR050231">
    <property type="entry name" value="Iron_ascorbate_oxido_reductase"/>
</dbReference>
<comment type="similarity">
    <text evidence="3">Belongs to the iron/ascorbate-dependent oxidoreductase family.</text>
</comment>
<dbReference type="AlphaFoldDB" id="A0A103XFD4"/>
<dbReference type="Gene3D" id="2.60.120.330">
    <property type="entry name" value="B-lactam Antibiotic, Isopenicillin N Synthase, Chain"/>
    <property type="match status" value="1"/>
</dbReference>
<keyword evidence="1 3" id="KW-0479">Metal-binding</keyword>
<keyword evidence="3" id="KW-0560">Oxidoreductase</keyword>
<name>A0A103XFD4_CYNCS</name>
<dbReference type="InterPro" id="IPR026992">
    <property type="entry name" value="DIOX_N"/>
</dbReference>
<dbReference type="GO" id="GO:0046872">
    <property type="term" value="F:metal ion binding"/>
    <property type="evidence" value="ECO:0007669"/>
    <property type="project" value="UniProtKB-KW"/>
</dbReference>
<dbReference type="Proteomes" id="UP000243975">
    <property type="component" value="Unassembled WGS sequence"/>
</dbReference>
<dbReference type="Pfam" id="PF03171">
    <property type="entry name" value="2OG-FeII_Oxy"/>
    <property type="match status" value="1"/>
</dbReference>
<evidence type="ECO:0000256" key="1">
    <source>
        <dbReference type="ARBA" id="ARBA00022723"/>
    </source>
</evidence>
<keyword evidence="6" id="KW-1185">Reference proteome</keyword>
<protein>
    <submittedName>
        <fullName evidence="5">Non-heme dioxygenase N-terminal domain-containing protein</fullName>
    </submittedName>
</protein>
<dbReference type="PROSITE" id="PS51471">
    <property type="entry name" value="FE2OG_OXY"/>
    <property type="match status" value="1"/>
</dbReference>
<dbReference type="InterPro" id="IPR027443">
    <property type="entry name" value="IPNS-like_sf"/>
</dbReference>
<sequence>MVVATPIQIEKIREVDVPVIDLSCKQSKVAKLIVKACEEYGFFKVINHGVPHHIIKNMEDESFQFFDKPLPEKMKLVGSADPFGYGSKNIGLGGDRGELEYLLLQTNQNAIDDTSKFMRCRYAVSSYVDGVRELACELLELMAKGLGVPPSSFSHFLKCFNSDSLLRLNHYPPVTHTSHSSFQRGIIGFGEHSDPQILTLLASNFVPGLQISLGNGVWVPVSPDPLAFCVNIGDVLQAMTNGRFVSVRHRAMANSLPTQSRLSMVFFGAPPPEATIVCPLQLLKQNKPVYRAFTWAEYKSHTYAHRLGEVRLDHFKISDDEKVT</sequence>
<evidence type="ECO:0000313" key="6">
    <source>
        <dbReference type="Proteomes" id="UP000243975"/>
    </source>
</evidence>
<accession>A0A103XFD4</accession>
<evidence type="ECO:0000256" key="3">
    <source>
        <dbReference type="RuleBase" id="RU003682"/>
    </source>
</evidence>
<feature type="domain" description="Fe2OG dioxygenase" evidence="4">
    <location>
        <begin position="161"/>
        <end position="270"/>
    </location>
</feature>
<keyword evidence="5" id="KW-0223">Dioxygenase</keyword>
<evidence type="ECO:0000313" key="5">
    <source>
        <dbReference type="EMBL" id="KVH89678.1"/>
    </source>
</evidence>
<proteinExistence type="inferred from homology"/>
<keyword evidence="2 3" id="KW-0408">Iron</keyword>
<dbReference type="EMBL" id="LEKV01005177">
    <property type="protein sequence ID" value="KVH89678.1"/>
    <property type="molecule type" value="Genomic_DNA"/>
</dbReference>
<dbReference type="PANTHER" id="PTHR47990">
    <property type="entry name" value="2-OXOGLUTARATE (2OG) AND FE(II)-DEPENDENT OXYGENASE SUPERFAMILY PROTEIN-RELATED"/>
    <property type="match status" value="1"/>
</dbReference>
<organism evidence="5 6">
    <name type="scientific">Cynara cardunculus var. scolymus</name>
    <name type="common">Globe artichoke</name>
    <name type="synonym">Cynara scolymus</name>
    <dbReference type="NCBI Taxonomy" id="59895"/>
    <lineage>
        <taxon>Eukaryota</taxon>
        <taxon>Viridiplantae</taxon>
        <taxon>Streptophyta</taxon>
        <taxon>Embryophyta</taxon>
        <taxon>Tracheophyta</taxon>
        <taxon>Spermatophyta</taxon>
        <taxon>Magnoliopsida</taxon>
        <taxon>eudicotyledons</taxon>
        <taxon>Gunneridae</taxon>
        <taxon>Pentapetalae</taxon>
        <taxon>asterids</taxon>
        <taxon>campanulids</taxon>
        <taxon>Asterales</taxon>
        <taxon>Asteraceae</taxon>
        <taxon>Carduoideae</taxon>
        <taxon>Cardueae</taxon>
        <taxon>Carduinae</taxon>
        <taxon>Cynara</taxon>
    </lineage>
</organism>
<dbReference type="InterPro" id="IPR044861">
    <property type="entry name" value="IPNS-like_FE2OG_OXY"/>
</dbReference>
<dbReference type="STRING" id="59895.A0A103XFD4"/>
<comment type="caution">
    <text evidence="5">The sequence shown here is derived from an EMBL/GenBank/DDBJ whole genome shotgun (WGS) entry which is preliminary data.</text>
</comment>
<dbReference type="GO" id="GO:0016705">
    <property type="term" value="F:oxidoreductase activity, acting on paired donors, with incorporation or reduction of molecular oxygen"/>
    <property type="evidence" value="ECO:0007669"/>
    <property type="project" value="UniProtKB-ARBA"/>
</dbReference>
<evidence type="ECO:0000256" key="2">
    <source>
        <dbReference type="ARBA" id="ARBA00023004"/>
    </source>
</evidence>
<dbReference type="GO" id="GO:0051213">
    <property type="term" value="F:dioxygenase activity"/>
    <property type="evidence" value="ECO:0007669"/>
    <property type="project" value="UniProtKB-KW"/>
</dbReference>
<evidence type="ECO:0000259" key="4">
    <source>
        <dbReference type="PROSITE" id="PS51471"/>
    </source>
</evidence>
<reference evidence="5 6" key="1">
    <citation type="journal article" date="2016" name="Sci. Rep.">
        <title>The genome sequence of the outbreeding globe artichoke constructed de novo incorporating a phase-aware low-pass sequencing strategy of F1 progeny.</title>
        <authorList>
            <person name="Scaglione D."/>
            <person name="Reyes-Chin-Wo S."/>
            <person name="Acquadro A."/>
            <person name="Froenicke L."/>
            <person name="Portis E."/>
            <person name="Beitel C."/>
            <person name="Tirone M."/>
            <person name="Mauro R."/>
            <person name="Lo Monaco A."/>
            <person name="Mauromicale G."/>
            <person name="Faccioli P."/>
            <person name="Cattivelli L."/>
            <person name="Rieseberg L."/>
            <person name="Michelmore R."/>
            <person name="Lanteri S."/>
        </authorList>
    </citation>
    <scope>NUCLEOTIDE SEQUENCE [LARGE SCALE GENOMIC DNA]</scope>
    <source>
        <strain evidence="5">2C</strain>
    </source>
</reference>
<dbReference type="Pfam" id="PF14226">
    <property type="entry name" value="DIOX_N"/>
    <property type="match status" value="1"/>
</dbReference>
<dbReference type="OMA" id="RCAVNGY"/>
<dbReference type="SUPFAM" id="SSF51197">
    <property type="entry name" value="Clavaminate synthase-like"/>
    <property type="match status" value="1"/>
</dbReference>
<gene>
    <name evidence="5" type="ORF">Ccrd_008329</name>
</gene>